<dbReference type="InterPro" id="IPR051214">
    <property type="entry name" value="GH32_Enzymes"/>
</dbReference>
<gene>
    <name evidence="12" type="ORF">IAD31_09380</name>
</gene>
<dbReference type="NCBIfam" id="TIGR01322">
    <property type="entry name" value="scrB_fam"/>
    <property type="match status" value="1"/>
</dbReference>
<comment type="catalytic activity">
    <reaction evidence="8">
        <text>Hydrolysis of terminal non-reducing beta-D-fructofuranoside residues in beta-D-fructofuranosides.</text>
        <dbReference type="EC" id="3.2.1.26"/>
    </reaction>
</comment>
<dbReference type="PROSITE" id="PS00609">
    <property type="entry name" value="GLYCOSYL_HYDROL_F32"/>
    <property type="match status" value="1"/>
</dbReference>
<dbReference type="InterPro" id="IPR013148">
    <property type="entry name" value="Glyco_hydro_32_N"/>
</dbReference>
<evidence type="ECO:0000259" key="10">
    <source>
        <dbReference type="Pfam" id="PF00251"/>
    </source>
</evidence>
<evidence type="ECO:0000256" key="7">
    <source>
        <dbReference type="ARBA" id="ARBA00033367"/>
    </source>
</evidence>
<dbReference type="GO" id="GO:0005737">
    <property type="term" value="C:cytoplasm"/>
    <property type="evidence" value="ECO:0007669"/>
    <property type="project" value="UniProtKB-SubCell"/>
</dbReference>
<dbReference type="GO" id="GO:0004564">
    <property type="term" value="F:beta-fructofuranosidase activity"/>
    <property type="evidence" value="ECO:0007669"/>
    <property type="project" value="UniProtKB-EC"/>
</dbReference>
<comment type="similarity">
    <text evidence="2 8">Belongs to the glycosyl hydrolase 32 family.</text>
</comment>
<evidence type="ECO:0000256" key="3">
    <source>
        <dbReference type="ARBA" id="ARBA00012758"/>
    </source>
</evidence>
<dbReference type="EMBL" id="DVFO01000102">
    <property type="protein sequence ID" value="HIQ61787.1"/>
    <property type="molecule type" value="Genomic_DNA"/>
</dbReference>
<proteinExistence type="inferred from homology"/>
<evidence type="ECO:0000313" key="13">
    <source>
        <dbReference type="Proteomes" id="UP000886879"/>
    </source>
</evidence>
<dbReference type="Proteomes" id="UP000886879">
    <property type="component" value="Unassembled WGS sequence"/>
</dbReference>
<evidence type="ECO:0000256" key="8">
    <source>
        <dbReference type="RuleBase" id="RU362110"/>
    </source>
</evidence>
<name>A0A9D0YTG2_9FIRM</name>
<reference evidence="12" key="1">
    <citation type="submission" date="2020-10" db="EMBL/GenBank/DDBJ databases">
        <authorList>
            <person name="Gilroy R."/>
        </authorList>
    </citation>
    <scope>NUCLEOTIDE SEQUENCE</scope>
    <source>
        <strain evidence="12">ChiGjej2B2-12916</strain>
    </source>
</reference>
<evidence type="ECO:0000256" key="6">
    <source>
        <dbReference type="ARBA" id="ARBA00023295"/>
    </source>
</evidence>
<dbReference type="EC" id="3.2.1.26" evidence="3 8"/>
<comment type="subcellular location">
    <subcellularLocation>
        <location evidence="9">Cytoplasm</location>
    </subcellularLocation>
</comment>
<keyword evidence="6 8" id="KW-0326">Glycosidase</keyword>
<feature type="domain" description="Glycosyl hydrolase family 32 C-terminal" evidence="11">
    <location>
        <begin position="410"/>
        <end position="446"/>
    </location>
</feature>
<keyword evidence="9" id="KW-0119">Carbohydrate metabolism</keyword>
<dbReference type="InterPro" id="IPR013189">
    <property type="entry name" value="Glyco_hydro_32_C"/>
</dbReference>
<evidence type="ECO:0000313" key="12">
    <source>
        <dbReference type="EMBL" id="HIQ61787.1"/>
    </source>
</evidence>
<protein>
    <recommendedName>
        <fullName evidence="4 8">Sucrose-6-phosphate hydrolase</fullName>
        <ecNumber evidence="3 8">3.2.1.26</ecNumber>
    </recommendedName>
    <alternativeName>
        <fullName evidence="7 9">Invertase</fullName>
    </alternativeName>
</protein>
<dbReference type="SUPFAM" id="SSF49899">
    <property type="entry name" value="Concanavalin A-like lectins/glucanases"/>
    <property type="match status" value="1"/>
</dbReference>
<dbReference type="GO" id="GO:0005975">
    <property type="term" value="P:carbohydrate metabolic process"/>
    <property type="evidence" value="ECO:0007669"/>
    <property type="project" value="InterPro"/>
</dbReference>
<dbReference type="InterPro" id="IPR023296">
    <property type="entry name" value="Glyco_hydro_beta-prop_sf"/>
</dbReference>
<keyword evidence="5 8" id="KW-0378">Hydrolase</keyword>
<dbReference type="Gene3D" id="2.60.120.560">
    <property type="entry name" value="Exo-inulinase, domain 1"/>
    <property type="match status" value="1"/>
</dbReference>
<keyword evidence="9" id="KW-0963">Cytoplasm</keyword>
<dbReference type="SUPFAM" id="SSF75005">
    <property type="entry name" value="Arabinanase/levansucrase/invertase"/>
    <property type="match status" value="1"/>
</dbReference>
<dbReference type="InterPro" id="IPR013320">
    <property type="entry name" value="ConA-like_dom_sf"/>
</dbReference>
<dbReference type="InterPro" id="IPR018053">
    <property type="entry name" value="Glyco_hydro_32_AS"/>
</dbReference>
<dbReference type="PANTHER" id="PTHR43101:SF1">
    <property type="entry name" value="BETA-FRUCTOSIDASE"/>
    <property type="match status" value="1"/>
</dbReference>
<evidence type="ECO:0000256" key="2">
    <source>
        <dbReference type="ARBA" id="ARBA00009902"/>
    </source>
</evidence>
<dbReference type="Gene3D" id="2.115.10.20">
    <property type="entry name" value="Glycosyl hydrolase domain, family 43"/>
    <property type="match status" value="1"/>
</dbReference>
<evidence type="ECO:0000259" key="11">
    <source>
        <dbReference type="Pfam" id="PF08244"/>
    </source>
</evidence>
<dbReference type="Pfam" id="PF08244">
    <property type="entry name" value="Glyco_hydro_32C"/>
    <property type="match status" value="1"/>
</dbReference>
<reference evidence="12" key="2">
    <citation type="journal article" date="2021" name="PeerJ">
        <title>Extensive microbial diversity within the chicken gut microbiome revealed by metagenomics and culture.</title>
        <authorList>
            <person name="Gilroy R."/>
            <person name="Ravi A."/>
            <person name="Getino M."/>
            <person name="Pursley I."/>
            <person name="Horton D.L."/>
            <person name="Alikhan N.F."/>
            <person name="Baker D."/>
            <person name="Gharbi K."/>
            <person name="Hall N."/>
            <person name="Watson M."/>
            <person name="Adriaenssens E.M."/>
            <person name="Foster-Nyarko E."/>
            <person name="Jarju S."/>
            <person name="Secka A."/>
            <person name="Antonio M."/>
            <person name="Oren A."/>
            <person name="Chaudhuri R.R."/>
            <person name="La Ragione R."/>
            <person name="Hildebrand F."/>
            <person name="Pallen M.J."/>
        </authorList>
    </citation>
    <scope>NUCLEOTIDE SEQUENCE</scope>
    <source>
        <strain evidence="12">ChiGjej2B2-12916</strain>
    </source>
</reference>
<dbReference type="PANTHER" id="PTHR43101">
    <property type="entry name" value="BETA-FRUCTOSIDASE"/>
    <property type="match status" value="1"/>
</dbReference>
<accession>A0A9D0YTG2</accession>
<dbReference type="InterPro" id="IPR006232">
    <property type="entry name" value="Suc6P_hydrolase"/>
</dbReference>
<evidence type="ECO:0000256" key="4">
    <source>
        <dbReference type="ARBA" id="ARBA00019623"/>
    </source>
</evidence>
<dbReference type="InterPro" id="IPR001362">
    <property type="entry name" value="Glyco_hydro_32"/>
</dbReference>
<dbReference type="Pfam" id="PF00251">
    <property type="entry name" value="Glyco_hydro_32N"/>
    <property type="match status" value="1"/>
</dbReference>
<dbReference type="CDD" id="cd18623">
    <property type="entry name" value="GH32_ScrB-like"/>
    <property type="match status" value="1"/>
</dbReference>
<feature type="domain" description="Glycosyl hydrolase family 32 N-terminal" evidence="10">
    <location>
        <begin position="34"/>
        <end position="338"/>
    </location>
</feature>
<sequence>MSNALQRDLERLVARVEREDGPQAAADPFRQTFHLMPPVGWLNDPNGLCRCGDWYHVFYQYGPFDVTGGVKHWGHYRSRDLLHWEALPVMLYPDQPWDIHGVYSGSALVEDGTLYLYYTGNVKHAGNYDYIKAGRGHNTALAVSKDGVTVESNTLLMENKDYPDGLTCHVRDPKVWAQNGKYYMVQGARTLDDHGQLLVFESTDKFNWIFLQALKTPHHFGYMWECPDLFCVDGQWFLVCSPQGVPHEETRFQNVYSCGYFPLHGDFRGEYSLGEFVEMDLGFDFYAPQTFQDGDRRLMFGWMGMPDADYTNPTTERGWQHCLTVPCELRRQGDRLVRLPAVEVTALRGAAIPAHQAQVFDLEAMTEPRGRMVFRAAAVLEWQPGLVTLSFLEGGAGRTLRRVAVDQLNALRILGDRSSLEIFLNDGQQVLSTRYYPQPEAQGIAITGAQARVWEMGAMSVTQAEL</sequence>
<evidence type="ECO:0000256" key="1">
    <source>
        <dbReference type="ARBA" id="ARBA00004914"/>
    </source>
</evidence>
<dbReference type="SMART" id="SM00640">
    <property type="entry name" value="Glyco_32"/>
    <property type="match status" value="1"/>
</dbReference>
<comment type="function">
    <text evidence="9">Enables the bacterium to metabolize sucrose as a sole carbon source.</text>
</comment>
<dbReference type="AlphaFoldDB" id="A0A9D0YTG2"/>
<comment type="caution">
    <text evidence="12">The sequence shown here is derived from an EMBL/GenBank/DDBJ whole genome shotgun (WGS) entry which is preliminary data.</text>
</comment>
<organism evidence="12 13">
    <name type="scientific">Candidatus Enterenecus faecium</name>
    <dbReference type="NCBI Taxonomy" id="2840780"/>
    <lineage>
        <taxon>Bacteria</taxon>
        <taxon>Bacillati</taxon>
        <taxon>Bacillota</taxon>
        <taxon>Clostridia</taxon>
        <taxon>Eubacteriales</taxon>
        <taxon>Candidatus Enterenecus</taxon>
    </lineage>
</organism>
<comment type="pathway">
    <text evidence="1 9">Glycan biosynthesis; sucrose metabolism.</text>
</comment>
<evidence type="ECO:0000256" key="9">
    <source>
        <dbReference type="RuleBase" id="RU365015"/>
    </source>
</evidence>
<evidence type="ECO:0000256" key="5">
    <source>
        <dbReference type="ARBA" id="ARBA00022801"/>
    </source>
</evidence>